<dbReference type="EC" id="3.5.1.4" evidence="3"/>
<accession>A0A2A5JID6</accession>
<dbReference type="InterPro" id="IPR036928">
    <property type="entry name" value="AS_sf"/>
</dbReference>
<sequence length="483" mass="50935">MSDELHYLSATEAIAHFRARELSPVELLQAIIDRTQKLEPHINAFTEEMFDEALAGARDAESRYRGQGPDPRPLEGIPVAAKEKHSIAGKSLTEGSLAGRGNIARENAPVIDRVLAAGGLIHARTTTPEFCVAAFTHSPLWGVTRNPWNLDYSPGGSSGGAGAALSAGTTTLATASDIGGSTRGPAGFTGTVGLKASYGRIAGVAPLSMDSYRGDGPMARTVDDAILLANVLIGPDPRDHSSLKPAITLPHEYPSVEGMRIALCLRLGDFPIEPDIEANTRALAQSLVDAGAIVEEIELPWTRDSMAAAVKVHFGTIMGASVAEVARVHGDLLADYTLDNVAITSKGAAEMSFLDGLRKETQMQRELAEAMAPFDALICPTSGTIAFPAGESLLDGLTVAGQHVNTTAEALLTLPFNVANRCPVLAVPSGHAHNGVPTGVQIVGHTYDEPTVFRIGKALEKIRPWAYTDQHQPKLNVVTPASS</sequence>
<comment type="catalytic activity">
    <reaction evidence="1">
        <text>a monocarboxylic acid amide + H2O = a monocarboxylate + NH4(+)</text>
        <dbReference type="Rhea" id="RHEA:12020"/>
        <dbReference type="ChEBI" id="CHEBI:15377"/>
        <dbReference type="ChEBI" id="CHEBI:28938"/>
        <dbReference type="ChEBI" id="CHEBI:35757"/>
        <dbReference type="ChEBI" id="CHEBI:83628"/>
        <dbReference type="EC" id="3.5.1.4"/>
    </reaction>
</comment>
<comment type="similarity">
    <text evidence="2">Belongs to the amidase family.</text>
</comment>
<evidence type="ECO:0000259" key="4">
    <source>
        <dbReference type="Pfam" id="PF01425"/>
    </source>
</evidence>
<gene>
    <name evidence="5" type="ORF">CHR55_01925</name>
</gene>
<proteinExistence type="inferred from homology"/>
<dbReference type="EMBL" id="NOVD01000001">
    <property type="protein sequence ID" value="PCK29166.1"/>
    <property type="molecule type" value="Genomic_DNA"/>
</dbReference>
<feature type="domain" description="Amidase" evidence="4">
    <location>
        <begin position="26"/>
        <end position="452"/>
    </location>
</feature>
<organism evidence="5 6">
    <name type="scientific">Rhodococcus qingshengii</name>
    <dbReference type="NCBI Taxonomy" id="334542"/>
    <lineage>
        <taxon>Bacteria</taxon>
        <taxon>Bacillati</taxon>
        <taxon>Actinomycetota</taxon>
        <taxon>Actinomycetes</taxon>
        <taxon>Mycobacteriales</taxon>
        <taxon>Nocardiaceae</taxon>
        <taxon>Rhodococcus</taxon>
        <taxon>Rhodococcus erythropolis group</taxon>
    </lineage>
</organism>
<dbReference type="Proteomes" id="UP000230886">
    <property type="component" value="Unassembled WGS sequence"/>
</dbReference>
<dbReference type="PANTHER" id="PTHR11895:SF7">
    <property type="entry name" value="GLUTAMYL-TRNA(GLN) AMIDOTRANSFERASE SUBUNIT A, MITOCHONDRIAL"/>
    <property type="match status" value="1"/>
</dbReference>
<reference evidence="5 6" key="1">
    <citation type="submission" date="2017-07" db="EMBL/GenBank/DDBJ databases">
        <title>Draft sequence of Rhodococcus enclensis 23b-28.</title>
        <authorList>
            <person name="Besaury L."/>
            <person name="Sancelme M."/>
            <person name="Amato P."/>
            <person name="Lallement A."/>
            <person name="Delort A.-M."/>
        </authorList>
    </citation>
    <scope>NUCLEOTIDE SEQUENCE [LARGE SCALE GENOMIC DNA]</scope>
    <source>
        <strain evidence="5 6">23b-28</strain>
    </source>
</reference>
<evidence type="ECO:0000256" key="1">
    <source>
        <dbReference type="ARBA" id="ARBA00001311"/>
    </source>
</evidence>
<dbReference type="InterPro" id="IPR023631">
    <property type="entry name" value="Amidase_dom"/>
</dbReference>
<dbReference type="AlphaFoldDB" id="A0A2A5JID6"/>
<dbReference type="RefSeq" id="WP_099696836.1">
    <property type="nucleotide sequence ID" value="NZ_NOVD01000001.1"/>
</dbReference>
<dbReference type="Pfam" id="PF01425">
    <property type="entry name" value="Amidase"/>
    <property type="match status" value="1"/>
</dbReference>
<evidence type="ECO:0000313" key="5">
    <source>
        <dbReference type="EMBL" id="PCK29166.1"/>
    </source>
</evidence>
<name>A0A2A5JID6_RHOSG</name>
<dbReference type="InterPro" id="IPR000120">
    <property type="entry name" value="Amidase"/>
</dbReference>
<evidence type="ECO:0000313" key="6">
    <source>
        <dbReference type="Proteomes" id="UP000230886"/>
    </source>
</evidence>
<dbReference type="GO" id="GO:0004040">
    <property type="term" value="F:amidase activity"/>
    <property type="evidence" value="ECO:0007669"/>
    <property type="project" value="UniProtKB-EC"/>
</dbReference>
<comment type="caution">
    <text evidence="5">The sequence shown here is derived from an EMBL/GenBank/DDBJ whole genome shotgun (WGS) entry which is preliminary data.</text>
</comment>
<evidence type="ECO:0000256" key="3">
    <source>
        <dbReference type="ARBA" id="ARBA00012922"/>
    </source>
</evidence>
<dbReference type="Gene3D" id="3.90.1300.10">
    <property type="entry name" value="Amidase signature (AS) domain"/>
    <property type="match status" value="1"/>
</dbReference>
<evidence type="ECO:0000256" key="2">
    <source>
        <dbReference type="ARBA" id="ARBA00009199"/>
    </source>
</evidence>
<dbReference type="PANTHER" id="PTHR11895">
    <property type="entry name" value="TRANSAMIDASE"/>
    <property type="match status" value="1"/>
</dbReference>
<dbReference type="SUPFAM" id="SSF75304">
    <property type="entry name" value="Amidase signature (AS) enzymes"/>
    <property type="match status" value="1"/>
</dbReference>
<protein>
    <recommendedName>
        <fullName evidence="3">amidase</fullName>
        <ecNumber evidence="3">3.5.1.4</ecNumber>
    </recommendedName>
</protein>